<feature type="transmembrane region" description="Helical" evidence="1">
    <location>
        <begin position="91"/>
        <end position="112"/>
    </location>
</feature>
<dbReference type="OMA" id="PKWYDRI"/>
<reference evidence="4 5" key="1">
    <citation type="journal article" date="2011" name="Proc. Natl. Acad. Sci. U.S.A.">
        <title>Comparative genomics of xylose-fermenting fungi for enhanced biofuel production.</title>
        <authorList>
            <person name="Wohlbach D.J."/>
            <person name="Kuo A."/>
            <person name="Sato T.K."/>
            <person name="Potts K.M."/>
            <person name="Salamov A.A."/>
            <person name="LaButti K.M."/>
            <person name="Sun H."/>
            <person name="Clum A."/>
            <person name="Pangilinan J.L."/>
            <person name="Lindquist E.A."/>
            <person name="Lucas S."/>
            <person name="Lapidus A."/>
            <person name="Jin M."/>
            <person name="Gunawan C."/>
            <person name="Balan V."/>
            <person name="Dale B.E."/>
            <person name="Jeffries T.W."/>
            <person name="Zinkel R."/>
            <person name="Barry K.W."/>
            <person name="Grigoriev I.V."/>
            <person name="Gasch A.P."/>
        </authorList>
    </citation>
    <scope>NUCLEOTIDE SEQUENCE [LARGE SCALE GENOMIC DNA]</scope>
    <source>
        <strain evidence="5">NRRL Y-27907 / 11-Y1</strain>
    </source>
</reference>
<evidence type="ECO:0000256" key="2">
    <source>
        <dbReference type="SAM" id="MobiDB-lite"/>
    </source>
</evidence>
<keyword evidence="5" id="KW-1185">Reference proteome</keyword>
<dbReference type="PANTHER" id="PTHR22166">
    <property type="entry name" value="ENDOPLASMIC RETICULUM JUNCTION FORMATION PROTEIN LUNAPARK"/>
    <property type="match status" value="1"/>
</dbReference>
<dbReference type="STRING" id="619300.G3AQL3"/>
<accession>G3AQL3</accession>
<dbReference type="eggNOG" id="KOG2846">
    <property type="taxonomic scope" value="Eukaryota"/>
</dbReference>
<dbReference type="GO" id="GO:0008270">
    <property type="term" value="F:zinc ion binding"/>
    <property type="evidence" value="ECO:0007669"/>
    <property type="project" value="UniProtKB-KW"/>
</dbReference>
<dbReference type="KEGG" id="spaa:SPAPADRAFT_62169"/>
<dbReference type="Proteomes" id="UP000000709">
    <property type="component" value="Unassembled WGS sequence"/>
</dbReference>
<feature type="transmembrane region" description="Helical" evidence="1">
    <location>
        <begin position="50"/>
        <end position="71"/>
    </location>
</feature>
<dbReference type="PANTHER" id="PTHR22166:SF12">
    <property type="entry name" value="ENDOPLASMIC RETICULUM JUNCTION FORMATION PROTEIN LUNAPARK"/>
    <property type="match status" value="1"/>
</dbReference>
<evidence type="ECO:0000256" key="1">
    <source>
        <dbReference type="RuleBase" id="RU367073"/>
    </source>
</evidence>
<feature type="compositionally biased region" description="Acidic residues" evidence="2">
    <location>
        <begin position="295"/>
        <end position="313"/>
    </location>
</feature>
<keyword evidence="1" id="KW-0812">Transmembrane</keyword>
<dbReference type="AlphaFoldDB" id="G3AQL3"/>
<comment type="function">
    <text evidence="1">Plays a role in determining ER morphology.</text>
</comment>
<dbReference type="Pfam" id="PF10058">
    <property type="entry name" value="Zn_ribbon_10"/>
    <property type="match status" value="1"/>
</dbReference>
<comment type="domain">
    <text evidence="1">The C4-type zinc finger motif is necessary both for its ER three-way tubular junction localization and formation.</text>
</comment>
<feature type="compositionally biased region" description="Basic and acidic residues" evidence="2">
    <location>
        <begin position="326"/>
        <end position="337"/>
    </location>
</feature>
<keyword evidence="1" id="KW-0256">Endoplasmic reticulum</keyword>
<comment type="subcellular location">
    <subcellularLocation>
        <location evidence="1">Endoplasmic reticulum membrane</location>
        <topology evidence="1">Multi-pass membrane protein</topology>
    </subcellularLocation>
</comment>
<dbReference type="GeneID" id="18874202"/>
<sequence>MGVFNIFGKGQEFDPKQFEKDLTAIVEKITSTNQQISGLRSRDKSIKRALIQYLTILYVLVCTYTYTRIPYNTVGRNIIARFISGQTPNQLLVTVAYPVVAIFFVKLIHYCFQWLINGRTRKLEALKKKHKDKIEELKKISNFNTTSELINKYDKPTQPQQQPQHPQAQQQSQKSEKAQPSRNTRPMSPLEKQALKELNLKQAPPSLDQLQPPKRNLQDRLLDILIGSDNNESIENRYALICYNCYTHNGLAPPNTTDPILVKYQCWKCGVMNGQDMLLHEMSKLDQQKSKEDLPEAQEEKEEEGEDDDDANEDDSKTATTPESSVESKEEIPAESN</sequence>
<dbReference type="GO" id="GO:1903373">
    <property type="term" value="P:positive regulation of endoplasmic reticulum tubular network organization"/>
    <property type="evidence" value="ECO:0007669"/>
    <property type="project" value="UniProtKB-UniRule"/>
</dbReference>
<feature type="region of interest" description="Disordered" evidence="2">
    <location>
        <begin position="286"/>
        <end position="337"/>
    </location>
</feature>
<dbReference type="InParanoid" id="G3AQL3"/>
<evidence type="ECO:0000313" key="5">
    <source>
        <dbReference type="Proteomes" id="UP000000709"/>
    </source>
</evidence>
<dbReference type="RefSeq" id="XP_007376338.1">
    <property type="nucleotide sequence ID" value="XM_007376276.1"/>
</dbReference>
<keyword evidence="1" id="KW-1133">Transmembrane helix</keyword>
<protein>
    <recommendedName>
        <fullName evidence="1">Endoplasmic reticulum junction formation protein lunapark</fullName>
    </recommendedName>
</protein>
<keyword evidence="1" id="KW-0479">Metal-binding</keyword>
<dbReference type="EMBL" id="GL996503">
    <property type="protein sequence ID" value="EGW31560.1"/>
    <property type="molecule type" value="Genomic_DNA"/>
</dbReference>
<feature type="region of interest" description="Disordered" evidence="2">
    <location>
        <begin position="154"/>
        <end position="187"/>
    </location>
</feature>
<comment type="similarity">
    <text evidence="1">Belongs to the lunapark family.</text>
</comment>
<keyword evidence="1" id="KW-0472">Membrane</keyword>
<dbReference type="InterPro" id="IPR040115">
    <property type="entry name" value="Lnp"/>
</dbReference>
<keyword evidence="1" id="KW-0862">Zinc</keyword>
<proteinExistence type="inferred from homology"/>
<dbReference type="GO" id="GO:0071788">
    <property type="term" value="P:endoplasmic reticulum tubular network maintenance"/>
    <property type="evidence" value="ECO:0007669"/>
    <property type="project" value="UniProtKB-UniRule"/>
</dbReference>
<name>G3AQL3_SPAPN</name>
<feature type="compositionally biased region" description="Low complexity" evidence="2">
    <location>
        <begin position="156"/>
        <end position="173"/>
    </location>
</feature>
<dbReference type="GO" id="GO:0098826">
    <property type="term" value="C:endoplasmic reticulum tubular network membrane"/>
    <property type="evidence" value="ECO:0007669"/>
    <property type="project" value="UniProtKB-UniRule"/>
</dbReference>
<dbReference type="OrthoDB" id="1725934at2759"/>
<organism evidence="5">
    <name type="scientific">Spathaspora passalidarum (strain NRRL Y-27907 / 11-Y1)</name>
    <dbReference type="NCBI Taxonomy" id="619300"/>
    <lineage>
        <taxon>Eukaryota</taxon>
        <taxon>Fungi</taxon>
        <taxon>Dikarya</taxon>
        <taxon>Ascomycota</taxon>
        <taxon>Saccharomycotina</taxon>
        <taxon>Pichiomycetes</taxon>
        <taxon>Debaryomycetaceae</taxon>
        <taxon>Spathaspora</taxon>
    </lineage>
</organism>
<evidence type="ECO:0000313" key="4">
    <source>
        <dbReference type="EMBL" id="EGW31560.1"/>
    </source>
</evidence>
<gene>
    <name evidence="4" type="ORF">SPAPADRAFT_62169</name>
</gene>
<feature type="domain" description="Lunapark zinc ribbon" evidence="3">
    <location>
        <begin position="218"/>
        <end position="273"/>
    </location>
</feature>
<dbReference type="HOGENOM" id="CLU_043850_2_0_1"/>
<evidence type="ECO:0000259" key="3">
    <source>
        <dbReference type="Pfam" id="PF10058"/>
    </source>
</evidence>
<dbReference type="InterPro" id="IPR019273">
    <property type="entry name" value="Lunapark_Znf"/>
</dbReference>
<keyword evidence="1" id="KW-0863">Zinc-finger</keyword>